<dbReference type="InterPro" id="IPR000197">
    <property type="entry name" value="Znf_TAZ"/>
</dbReference>
<dbReference type="EC" id="2.3.1.48" evidence="2"/>
<feature type="region of interest" description="Disordered" evidence="12">
    <location>
        <begin position="189"/>
        <end position="223"/>
    </location>
</feature>
<evidence type="ECO:0000256" key="5">
    <source>
        <dbReference type="ARBA" id="ARBA00022771"/>
    </source>
</evidence>
<dbReference type="GO" id="GO:0008270">
    <property type="term" value="F:zinc ion binding"/>
    <property type="evidence" value="ECO:0007669"/>
    <property type="project" value="UniProtKB-KW"/>
</dbReference>
<keyword evidence="14" id="KW-1185">Reference proteome</keyword>
<feature type="compositionally biased region" description="Acidic residues" evidence="12">
    <location>
        <begin position="21"/>
        <end position="30"/>
    </location>
</feature>
<organism evidence="13 14">
    <name type="scientific">Pristionchus pacificus</name>
    <name type="common">Parasitic nematode worm</name>
    <dbReference type="NCBI Taxonomy" id="54126"/>
    <lineage>
        <taxon>Eukaryota</taxon>
        <taxon>Metazoa</taxon>
        <taxon>Ecdysozoa</taxon>
        <taxon>Nematoda</taxon>
        <taxon>Chromadorea</taxon>
        <taxon>Rhabditida</taxon>
        <taxon>Rhabditina</taxon>
        <taxon>Diplogasteromorpha</taxon>
        <taxon>Diplogasteroidea</taxon>
        <taxon>Neodiplogasteridae</taxon>
        <taxon>Pristionchus</taxon>
    </lineage>
</organism>
<keyword evidence="9" id="KW-0804">Transcription</keyword>
<reference evidence="13" key="2">
    <citation type="submission" date="2022-06" db="UniProtKB">
        <authorList>
            <consortium name="EnsemblMetazoa"/>
        </authorList>
    </citation>
    <scope>IDENTIFICATION</scope>
    <source>
        <strain evidence="13">PS312</strain>
    </source>
</reference>
<keyword evidence="6" id="KW-0862">Zinc</keyword>
<dbReference type="PROSITE" id="PS50134">
    <property type="entry name" value="ZF_TAZ"/>
    <property type="match status" value="1"/>
</dbReference>
<comment type="subcellular location">
    <subcellularLocation>
        <location evidence="1">Nucleus</location>
    </subcellularLocation>
</comment>
<sequence>MSHPNDDTLFGNNDSNPSEMAVDEAAEEIAGDQLFSELSAPPSSSSMRSTESESTVRPVSSVPTVRPHPDQEKRKLIQQQLVLLLHAHKCLQSERNDCTLPHCVRMKEVLVHMRTCLLGRHCNYTHCISSRQIIHHWKNCVRAECPVCLPLKRIQAQGRVSNTQGHDNLTEEVTTVDKSLLDAYCTVDTSERPTSSQTEMQRAVDRLPDLEASERRNVERDSE</sequence>
<evidence type="ECO:0000256" key="12">
    <source>
        <dbReference type="SAM" id="MobiDB-lite"/>
    </source>
</evidence>
<evidence type="ECO:0000256" key="6">
    <source>
        <dbReference type="ARBA" id="ARBA00022833"/>
    </source>
</evidence>
<dbReference type="EnsemblMetazoa" id="PPA12206.1">
    <property type="protein sequence ID" value="PPA12206.1"/>
    <property type="gene ID" value="WBGene00101760"/>
</dbReference>
<keyword evidence="8" id="KW-0805">Transcription regulation</keyword>
<comment type="catalytic activity">
    <reaction evidence="11">
        <text>L-lysyl-[protein] + acetyl-CoA = N(6)-acetyl-L-lysyl-[protein] + CoA + H(+)</text>
        <dbReference type="Rhea" id="RHEA:45948"/>
        <dbReference type="Rhea" id="RHEA-COMP:9752"/>
        <dbReference type="Rhea" id="RHEA-COMP:10731"/>
        <dbReference type="ChEBI" id="CHEBI:15378"/>
        <dbReference type="ChEBI" id="CHEBI:29969"/>
        <dbReference type="ChEBI" id="CHEBI:57287"/>
        <dbReference type="ChEBI" id="CHEBI:57288"/>
        <dbReference type="ChEBI" id="CHEBI:61930"/>
        <dbReference type="EC" id="2.3.1.48"/>
    </reaction>
</comment>
<dbReference type="SUPFAM" id="SSF57933">
    <property type="entry name" value="TAZ domain"/>
    <property type="match status" value="1"/>
</dbReference>
<name>A0A2A6CDX8_PRIPA</name>
<dbReference type="Pfam" id="PF02135">
    <property type="entry name" value="zf-TAZ"/>
    <property type="match status" value="1"/>
</dbReference>
<evidence type="ECO:0000256" key="10">
    <source>
        <dbReference type="ARBA" id="ARBA00023242"/>
    </source>
</evidence>
<feature type="compositionally biased region" description="Basic and acidic residues" evidence="12">
    <location>
        <begin position="202"/>
        <end position="223"/>
    </location>
</feature>
<keyword evidence="5" id="KW-0863">Zinc-finger</keyword>
<keyword evidence="10" id="KW-0539">Nucleus</keyword>
<evidence type="ECO:0000256" key="11">
    <source>
        <dbReference type="ARBA" id="ARBA00048017"/>
    </source>
</evidence>
<evidence type="ECO:0000256" key="4">
    <source>
        <dbReference type="ARBA" id="ARBA00022723"/>
    </source>
</evidence>
<keyword evidence="4" id="KW-0479">Metal-binding</keyword>
<evidence type="ECO:0000256" key="1">
    <source>
        <dbReference type="ARBA" id="ARBA00004123"/>
    </source>
</evidence>
<dbReference type="GO" id="GO:0005634">
    <property type="term" value="C:nucleus"/>
    <property type="evidence" value="ECO:0007669"/>
    <property type="project" value="UniProtKB-SubCell"/>
</dbReference>
<dbReference type="PANTHER" id="PTHR13808">
    <property type="entry name" value="CBP/P300-RELATED"/>
    <property type="match status" value="1"/>
</dbReference>
<evidence type="ECO:0000313" key="14">
    <source>
        <dbReference type="Proteomes" id="UP000005239"/>
    </source>
</evidence>
<dbReference type="OrthoDB" id="899at2759"/>
<proteinExistence type="predicted"/>
<dbReference type="InterPro" id="IPR013178">
    <property type="entry name" value="Histone_AcTrfase_Rtt109/CBP"/>
</dbReference>
<evidence type="ECO:0000313" key="13">
    <source>
        <dbReference type="EnsemblMetazoa" id="PPA12206.1"/>
    </source>
</evidence>
<dbReference type="GO" id="GO:0004402">
    <property type="term" value="F:histone acetyltransferase activity"/>
    <property type="evidence" value="ECO:0007669"/>
    <property type="project" value="InterPro"/>
</dbReference>
<evidence type="ECO:0000256" key="7">
    <source>
        <dbReference type="ARBA" id="ARBA00022853"/>
    </source>
</evidence>
<dbReference type="InterPro" id="IPR035898">
    <property type="entry name" value="TAZ_dom_sf"/>
</dbReference>
<keyword evidence="3" id="KW-0808">Transferase</keyword>
<feature type="compositionally biased region" description="Low complexity" evidence="12">
    <location>
        <begin position="36"/>
        <end position="65"/>
    </location>
</feature>
<dbReference type="Proteomes" id="UP000005239">
    <property type="component" value="Unassembled WGS sequence"/>
</dbReference>
<feature type="region of interest" description="Disordered" evidence="12">
    <location>
        <begin position="1"/>
        <end position="72"/>
    </location>
</feature>
<protein>
    <recommendedName>
        <fullName evidence="2">histone acetyltransferase</fullName>
        <ecNumber evidence="2">2.3.1.48</ecNumber>
    </recommendedName>
</protein>
<dbReference type="Gene3D" id="1.20.1020.10">
    <property type="entry name" value="TAZ domain"/>
    <property type="match status" value="1"/>
</dbReference>
<evidence type="ECO:0000256" key="2">
    <source>
        <dbReference type="ARBA" id="ARBA00013184"/>
    </source>
</evidence>
<accession>A0A8R1U9X2</accession>
<gene>
    <name evidence="13" type="primary">WBGene00101760</name>
</gene>
<reference evidence="14" key="1">
    <citation type="journal article" date="2008" name="Nat. Genet.">
        <title>The Pristionchus pacificus genome provides a unique perspective on nematode lifestyle and parasitism.</title>
        <authorList>
            <person name="Dieterich C."/>
            <person name="Clifton S.W."/>
            <person name="Schuster L.N."/>
            <person name="Chinwalla A."/>
            <person name="Delehaunty K."/>
            <person name="Dinkelacker I."/>
            <person name="Fulton L."/>
            <person name="Fulton R."/>
            <person name="Godfrey J."/>
            <person name="Minx P."/>
            <person name="Mitreva M."/>
            <person name="Roeseler W."/>
            <person name="Tian H."/>
            <person name="Witte H."/>
            <person name="Yang S.P."/>
            <person name="Wilson R.K."/>
            <person name="Sommer R.J."/>
        </authorList>
    </citation>
    <scope>NUCLEOTIDE SEQUENCE [LARGE SCALE GENOMIC DNA]</scope>
    <source>
        <strain evidence="14">PS312</strain>
    </source>
</reference>
<accession>A0A2A6CDX8</accession>
<dbReference type="AlphaFoldDB" id="A0A2A6CDX8"/>
<dbReference type="GO" id="GO:0006355">
    <property type="term" value="P:regulation of DNA-templated transcription"/>
    <property type="evidence" value="ECO:0007669"/>
    <property type="project" value="InterPro"/>
</dbReference>
<dbReference type="PANTHER" id="PTHR13808:SF1">
    <property type="entry name" value="HISTONE ACETYLTRANSFERASE"/>
    <property type="match status" value="1"/>
</dbReference>
<evidence type="ECO:0000256" key="3">
    <source>
        <dbReference type="ARBA" id="ARBA00022679"/>
    </source>
</evidence>
<evidence type="ECO:0000256" key="8">
    <source>
        <dbReference type="ARBA" id="ARBA00023015"/>
    </source>
</evidence>
<dbReference type="SMART" id="SM00551">
    <property type="entry name" value="ZnF_TAZ"/>
    <property type="match status" value="1"/>
</dbReference>
<keyword evidence="7" id="KW-0156">Chromatin regulator</keyword>
<evidence type="ECO:0000256" key="9">
    <source>
        <dbReference type="ARBA" id="ARBA00023163"/>
    </source>
</evidence>